<protein>
    <submittedName>
        <fullName evidence="2">Uncharacterized protein</fullName>
    </submittedName>
</protein>
<evidence type="ECO:0000313" key="3">
    <source>
        <dbReference type="Proteomes" id="UP000219435"/>
    </source>
</evidence>
<proteinExistence type="predicted"/>
<evidence type="ECO:0000256" key="1">
    <source>
        <dbReference type="SAM" id="MobiDB-lite"/>
    </source>
</evidence>
<evidence type="ECO:0000313" key="2">
    <source>
        <dbReference type="EMBL" id="SOC49724.1"/>
    </source>
</evidence>
<reference evidence="3" key="1">
    <citation type="submission" date="2017-08" db="EMBL/GenBank/DDBJ databases">
        <authorList>
            <person name="Varghese N."/>
            <person name="Submissions S."/>
        </authorList>
    </citation>
    <scope>NUCLEOTIDE SEQUENCE [LARGE SCALE GENOMIC DNA]</scope>
    <source>
        <strain evidence="3">DSM 4725</strain>
    </source>
</reference>
<dbReference type="AlphaFoldDB" id="A0A285V6H6"/>
<dbReference type="EMBL" id="OBQI01000003">
    <property type="protein sequence ID" value="SOC49724.1"/>
    <property type="molecule type" value="Genomic_DNA"/>
</dbReference>
<gene>
    <name evidence="2" type="ORF">SAMN05660748_2456</name>
</gene>
<feature type="compositionally biased region" description="Basic and acidic residues" evidence="1">
    <location>
        <begin position="76"/>
        <end position="86"/>
    </location>
</feature>
<feature type="region of interest" description="Disordered" evidence="1">
    <location>
        <begin position="76"/>
        <end position="104"/>
    </location>
</feature>
<keyword evidence="3" id="KW-1185">Reference proteome</keyword>
<organism evidence="2 3">
    <name type="scientific">Blastococcus aggregatus</name>
    <dbReference type="NCBI Taxonomy" id="38502"/>
    <lineage>
        <taxon>Bacteria</taxon>
        <taxon>Bacillati</taxon>
        <taxon>Actinomycetota</taxon>
        <taxon>Actinomycetes</taxon>
        <taxon>Geodermatophilales</taxon>
        <taxon>Geodermatophilaceae</taxon>
        <taxon>Blastococcus</taxon>
    </lineage>
</organism>
<name>A0A285V6H6_9ACTN</name>
<accession>A0A285V6H6</accession>
<dbReference type="Proteomes" id="UP000219435">
    <property type="component" value="Unassembled WGS sequence"/>
</dbReference>
<sequence>MEAQRYAVSTTVLESPDHGPQLCLGGVEQSLPPQCGGPDVVGFEWADVDDEESANGTIWGNYGLVGTWDGDRFTLTEPPGDRDSVPRPEGVQDSVPPTPCDPPAGGWAVVDERLLTTEAQSAATTYADEQPDLGAVWLDQDAAWTGARPDDVDAGVLTFSFTGDLDRHEAELRQRYGGPICVVAAAHTAAKLQELQAAVHDALSGAAFTISADAIRGAVDVVVPVVDDEIVQRIAAIDPEGLVRAHAMLVPVD</sequence>